<proteinExistence type="inferred from homology"/>
<dbReference type="SUPFAM" id="SSF51735">
    <property type="entry name" value="NAD(P)-binding Rossmann-fold domains"/>
    <property type="match status" value="1"/>
</dbReference>
<dbReference type="Gene3D" id="3.40.50.720">
    <property type="entry name" value="NAD(P)-binding Rossmann-like Domain"/>
    <property type="match status" value="1"/>
</dbReference>
<evidence type="ECO:0000256" key="1">
    <source>
        <dbReference type="ARBA" id="ARBA00006484"/>
    </source>
</evidence>
<dbReference type="PRINTS" id="PR00081">
    <property type="entry name" value="GDHRDH"/>
</dbReference>
<dbReference type="GO" id="GO:0016491">
    <property type="term" value="F:oxidoreductase activity"/>
    <property type="evidence" value="ECO:0007669"/>
    <property type="project" value="UniProtKB-KW"/>
</dbReference>
<dbReference type="InterPro" id="IPR002347">
    <property type="entry name" value="SDR_fam"/>
</dbReference>
<evidence type="ECO:0000313" key="5">
    <source>
        <dbReference type="Proteomes" id="UP001597283"/>
    </source>
</evidence>
<dbReference type="Proteomes" id="UP001597283">
    <property type="component" value="Unassembled WGS sequence"/>
</dbReference>
<evidence type="ECO:0000256" key="3">
    <source>
        <dbReference type="RuleBase" id="RU000363"/>
    </source>
</evidence>
<dbReference type="PRINTS" id="PR00080">
    <property type="entry name" value="SDRFAMILY"/>
</dbReference>
<sequence>MTTSTAALSSGNLAVVTGAAGGIGLAAARAFHAQGLRVCLVDLAGEALDRAAAELGDGATACPCDVADAAQVAALANRVAADHGPVSVLMNNAGIGAGGDVFARGDVWRQVIGVNLFGVLNGVQSFVPAMIAHDAPALVINTGSKQGITQPPGNTAYNVSKSGVKALTEGLAHTLREQTGDRVTAHLLIPGYTFTGMTARGATDKPDGAWTGEEVVDRMLAGVAAGDFYILCQDNETTLEQDRRRIRWAADDVAENRPALSRWHPDWADHFAAHMAE</sequence>
<reference evidence="5" key="1">
    <citation type="journal article" date="2019" name="Int. J. Syst. Evol. Microbiol.">
        <title>The Global Catalogue of Microorganisms (GCM) 10K type strain sequencing project: providing services to taxonomists for standard genome sequencing and annotation.</title>
        <authorList>
            <consortium name="The Broad Institute Genomics Platform"/>
            <consortium name="The Broad Institute Genome Sequencing Center for Infectious Disease"/>
            <person name="Wu L."/>
            <person name="Ma J."/>
        </authorList>
    </citation>
    <scope>NUCLEOTIDE SEQUENCE [LARGE SCALE GENOMIC DNA]</scope>
    <source>
        <strain evidence="5">Q85</strain>
    </source>
</reference>
<comment type="similarity">
    <text evidence="1 3">Belongs to the short-chain dehydrogenases/reductases (SDR) family.</text>
</comment>
<keyword evidence="5" id="KW-1185">Reference proteome</keyword>
<dbReference type="EMBL" id="JBHUFC010000025">
    <property type="protein sequence ID" value="MFD1789719.1"/>
    <property type="molecule type" value="Genomic_DNA"/>
</dbReference>
<dbReference type="InterPro" id="IPR020904">
    <property type="entry name" value="Sc_DH/Rdtase_CS"/>
</dbReference>
<dbReference type="PANTHER" id="PTHR43008">
    <property type="entry name" value="BENZIL REDUCTASE"/>
    <property type="match status" value="1"/>
</dbReference>
<protein>
    <submittedName>
        <fullName evidence="4">SDR family NAD(P)-dependent oxidoreductase</fullName>
        <ecNumber evidence="4">1.-.-.-</ecNumber>
    </submittedName>
</protein>
<accession>A0ABW4NJH3</accession>
<dbReference type="PROSITE" id="PS00061">
    <property type="entry name" value="ADH_SHORT"/>
    <property type="match status" value="1"/>
</dbReference>
<organism evidence="4 5">
    <name type="scientific">Sphingomonas floccifaciens</name>
    <dbReference type="NCBI Taxonomy" id="1844115"/>
    <lineage>
        <taxon>Bacteria</taxon>
        <taxon>Pseudomonadati</taxon>
        <taxon>Pseudomonadota</taxon>
        <taxon>Alphaproteobacteria</taxon>
        <taxon>Sphingomonadales</taxon>
        <taxon>Sphingomonadaceae</taxon>
        <taxon>Sphingomonas</taxon>
    </lineage>
</organism>
<dbReference type="PANTHER" id="PTHR43008:SF7">
    <property type="entry name" value="SHORT CHAIN DEHYDROGENASE_REDUCTASE (AFU_ORTHOLOGUE AFUA_2G00830)"/>
    <property type="match status" value="1"/>
</dbReference>
<evidence type="ECO:0000256" key="2">
    <source>
        <dbReference type="ARBA" id="ARBA00023002"/>
    </source>
</evidence>
<dbReference type="Pfam" id="PF00106">
    <property type="entry name" value="adh_short"/>
    <property type="match status" value="1"/>
</dbReference>
<comment type="caution">
    <text evidence="4">The sequence shown here is derived from an EMBL/GenBank/DDBJ whole genome shotgun (WGS) entry which is preliminary data.</text>
</comment>
<dbReference type="RefSeq" id="WP_380941898.1">
    <property type="nucleotide sequence ID" value="NZ_JBHUFC010000025.1"/>
</dbReference>
<dbReference type="CDD" id="cd05233">
    <property type="entry name" value="SDR_c"/>
    <property type="match status" value="1"/>
</dbReference>
<gene>
    <name evidence="4" type="ORF">ACFSC3_19365</name>
</gene>
<evidence type="ECO:0000313" key="4">
    <source>
        <dbReference type="EMBL" id="MFD1789719.1"/>
    </source>
</evidence>
<dbReference type="InterPro" id="IPR036291">
    <property type="entry name" value="NAD(P)-bd_dom_sf"/>
</dbReference>
<keyword evidence="2 4" id="KW-0560">Oxidoreductase</keyword>
<dbReference type="EC" id="1.-.-.-" evidence="4"/>
<name>A0ABW4NJH3_9SPHN</name>